<dbReference type="SUPFAM" id="SSF52151">
    <property type="entry name" value="FabD/lysophospholipase-like"/>
    <property type="match status" value="1"/>
</dbReference>
<dbReference type="Pfam" id="PF01734">
    <property type="entry name" value="Patatin"/>
    <property type="match status" value="1"/>
</dbReference>
<evidence type="ECO:0000256" key="1">
    <source>
        <dbReference type="ARBA" id="ARBA00022801"/>
    </source>
</evidence>
<dbReference type="CDD" id="cd07208">
    <property type="entry name" value="Pat_hypo_Ecoli_yjju_like"/>
    <property type="match status" value="1"/>
</dbReference>
<organism evidence="6 7">
    <name type="scientific">Kocuria palustris PEL</name>
    <dbReference type="NCBI Taxonomy" id="1236550"/>
    <lineage>
        <taxon>Bacteria</taxon>
        <taxon>Bacillati</taxon>
        <taxon>Actinomycetota</taxon>
        <taxon>Actinomycetes</taxon>
        <taxon>Micrococcales</taxon>
        <taxon>Micrococcaceae</taxon>
        <taxon>Kocuria</taxon>
    </lineage>
</organism>
<evidence type="ECO:0000256" key="3">
    <source>
        <dbReference type="ARBA" id="ARBA00023098"/>
    </source>
</evidence>
<dbReference type="AlphaFoldDB" id="M2YBG8"/>
<dbReference type="Pfam" id="PF19890">
    <property type="entry name" value="DUF6363"/>
    <property type="match status" value="1"/>
</dbReference>
<feature type="short sequence motif" description="GXGXXG" evidence="4">
    <location>
        <begin position="34"/>
        <end position="39"/>
    </location>
</feature>
<keyword evidence="7" id="KW-1185">Reference proteome</keyword>
<dbReference type="EMBL" id="ANHZ02000019">
    <property type="protein sequence ID" value="EME35964.1"/>
    <property type="molecule type" value="Genomic_DNA"/>
</dbReference>
<sequence length="312" mass="34349">MLRQVDQQPPTSAPEIPRAPLTSNVKDVALVFEGGGMRGSYTAGVVTTLLSAGIHIDYVCGISAGASHTAHYLSRDMWRARRSFVEFSQEPDFGNLSTFARGHGLLNSQFIYEDAAGPGGPLPFDYQTYLANPASFRIGTFNASKGTMHYVGREAIRSELDLMRLARASSSMPLVMPPVERDGDLYYDGAIGPSGGIPLDAAQVDGYTKFLIVLSQERGFTKAAERFSAVIRRRFRDLPAVVEALEARAENYNRMREQVFDLEASGDAMVFVPDHMPVSNGERRLPRLQASYAAGYLQAQRELPSWRDFLGV</sequence>
<dbReference type="Proteomes" id="UP000009877">
    <property type="component" value="Unassembled WGS sequence"/>
</dbReference>
<keyword evidence="1 4" id="KW-0378">Hydrolase</keyword>
<accession>M2YBG8</accession>
<gene>
    <name evidence="6" type="ORF">C884_00965</name>
</gene>
<evidence type="ECO:0000256" key="4">
    <source>
        <dbReference type="PROSITE-ProRule" id="PRU01161"/>
    </source>
</evidence>
<evidence type="ECO:0000313" key="6">
    <source>
        <dbReference type="EMBL" id="EME35964.1"/>
    </source>
</evidence>
<feature type="active site" description="Proton acceptor" evidence="4">
    <location>
        <position position="188"/>
    </location>
</feature>
<feature type="domain" description="PNPLA" evidence="5">
    <location>
        <begin position="30"/>
        <end position="203"/>
    </location>
</feature>
<dbReference type="InterPro" id="IPR016035">
    <property type="entry name" value="Acyl_Trfase/lysoPLipase"/>
</dbReference>
<dbReference type="GO" id="GO:0016042">
    <property type="term" value="P:lipid catabolic process"/>
    <property type="evidence" value="ECO:0007669"/>
    <property type="project" value="UniProtKB-UniRule"/>
</dbReference>
<feature type="short sequence motif" description="GXSXG" evidence="4">
    <location>
        <begin position="61"/>
        <end position="65"/>
    </location>
</feature>
<dbReference type="PROSITE" id="PS51635">
    <property type="entry name" value="PNPLA"/>
    <property type="match status" value="1"/>
</dbReference>
<evidence type="ECO:0000259" key="5">
    <source>
        <dbReference type="PROSITE" id="PS51635"/>
    </source>
</evidence>
<dbReference type="Gene3D" id="3.40.1090.10">
    <property type="entry name" value="Cytosolic phospholipase A2 catalytic domain"/>
    <property type="match status" value="2"/>
</dbReference>
<keyword evidence="2 4" id="KW-0442">Lipid degradation</keyword>
<dbReference type="InterPro" id="IPR037483">
    <property type="entry name" value="YjjU-like"/>
</dbReference>
<dbReference type="PANTHER" id="PTHR14226:SF25">
    <property type="entry name" value="PHOSPHOESTERASE"/>
    <property type="match status" value="1"/>
</dbReference>
<protein>
    <submittedName>
        <fullName evidence="6">Phospholipase</fullName>
    </submittedName>
</protein>
<comment type="caution">
    <text evidence="6">The sequence shown here is derived from an EMBL/GenBank/DDBJ whole genome shotgun (WGS) entry which is preliminary data.</text>
</comment>
<dbReference type="PANTHER" id="PTHR14226">
    <property type="entry name" value="NEUROPATHY TARGET ESTERASE/SWISS CHEESE D.MELANOGASTER"/>
    <property type="match status" value="1"/>
</dbReference>
<dbReference type="InterPro" id="IPR002641">
    <property type="entry name" value="PNPLA_dom"/>
</dbReference>
<proteinExistence type="predicted"/>
<evidence type="ECO:0000256" key="2">
    <source>
        <dbReference type="ARBA" id="ARBA00022963"/>
    </source>
</evidence>
<dbReference type="GO" id="GO:0016787">
    <property type="term" value="F:hydrolase activity"/>
    <property type="evidence" value="ECO:0007669"/>
    <property type="project" value="UniProtKB-UniRule"/>
</dbReference>
<dbReference type="InterPro" id="IPR050301">
    <property type="entry name" value="NTE"/>
</dbReference>
<feature type="short sequence motif" description="DGA/G" evidence="4">
    <location>
        <begin position="188"/>
        <end position="190"/>
    </location>
</feature>
<dbReference type="InterPro" id="IPR045943">
    <property type="entry name" value="DUF6363"/>
</dbReference>
<name>M2YBG8_9MICC</name>
<keyword evidence="3 4" id="KW-0443">Lipid metabolism</keyword>
<feature type="active site" description="Nucleophile" evidence="4">
    <location>
        <position position="63"/>
    </location>
</feature>
<reference evidence="6 7" key="1">
    <citation type="journal article" date="2014" name="Genome Announc.">
        <title>Draft Genome Sequence of Kocuria palustris PEL.</title>
        <authorList>
            <person name="Sharma G."/>
            <person name="Khatri I."/>
            <person name="Subramanian S."/>
        </authorList>
    </citation>
    <scope>NUCLEOTIDE SEQUENCE [LARGE SCALE GENOMIC DNA]</scope>
    <source>
        <strain evidence="6 7">PEL</strain>
    </source>
</reference>
<dbReference type="STRING" id="71999.KPaMU14_00355"/>
<evidence type="ECO:0000313" key="7">
    <source>
        <dbReference type="Proteomes" id="UP000009877"/>
    </source>
</evidence>